<dbReference type="RefSeq" id="WP_340530369.1">
    <property type="nucleotide sequence ID" value="NZ_FMSH01000510.1"/>
</dbReference>
<organism evidence="2">
    <name type="scientific">Cupriavidus necator</name>
    <name type="common">Alcaligenes eutrophus</name>
    <name type="synonym">Ralstonia eutropha</name>
    <dbReference type="NCBI Taxonomy" id="106590"/>
    <lineage>
        <taxon>Bacteria</taxon>
        <taxon>Pseudomonadati</taxon>
        <taxon>Pseudomonadota</taxon>
        <taxon>Betaproteobacteria</taxon>
        <taxon>Burkholderiales</taxon>
        <taxon>Burkholderiaceae</taxon>
        <taxon>Cupriavidus</taxon>
    </lineage>
</organism>
<accession>A0A1K0JQ98</accession>
<proteinExistence type="predicted"/>
<keyword evidence="1" id="KW-0732">Signal</keyword>
<name>A0A1K0JQ98_CUPNE</name>
<evidence type="ECO:0000256" key="1">
    <source>
        <dbReference type="SAM" id="SignalP"/>
    </source>
</evidence>
<dbReference type="EMBL" id="FMSH01000510">
    <property type="protein sequence ID" value="SCU99670.1"/>
    <property type="molecule type" value="Genomic_DNA"/>
</dbReference>
<evidence type="ECO:0008006" key="3">
    <source>
        <dbReference type="Google" id="ProtNLM"/>
    </source>
</evidence>
<gene>
    <name evidence="2" type="ORF">CNECB9_620023</name>
</gene>
<feature type="signal peptide" evidence="1">
    <location>
        <begin position="1"/>
        <end position="31"/>
    </location>
</feature>
<dbReference type="Pfam" id="PF06980">
    <property type="entry name" value="DUF1302"/>
    <property type="match status" value="1"/>
</dbReference>
<feature type="chain" id="PRO_5009664925" description="LysR family transcriptional regulator" evidence="1">
    <location>
        <begin position="32"/>
        <end position="530"/>
    </location>
</feature>
<sequence length="530" mass="58297">MTLNSWGERRMKSGAAGLALMLLAAAPNALAADAEEAGATAAASAESADGGDGNSDDYSFRLGGYARTWASFNLQNPPETSRNDRFSPSMLRAALLLNADAKTGPVTWKVVGRAEGEYKTRYLKDLEQLNRANSPGGPGSRLMDQYDRADLREYYMEFAPVERVNFRIGKQQVVWGETDFFRALDLVNGFDYRWRSFLEREGDELRKPLFLVKAKVNVPEADGSLQLLYRPGIDRNRDIGNSFDLYGGRWAGQPYKGVDFLAPGALNYNYRHPGANVSDQTGGVRWEGIAGPVNYSLAYLKTFNNDPVVNSAFAPSGAAPTGALGDFIFPKIDLFGATVSGYVPAIDSVLSTELVYTRNAPYNIGTNFFGGALPGFGGIIKKDVVTTMFRIDKSLNLTKLLGTSRPSFFSVQVFDKWIQNYKRSDDIVNLVGYGAAAREHSTIATVILGLNYRNDKINPQLAAGVDLQGRGGFLIPSVEFVYGDHWRLVLEADLFFAKNKRQPGQVEGSTRLFGTFANNSQFLARLTRQF</sequence>
<reference evidence="2" key="1">
    <citation type="submission" date="2016-09" db="EMBL/GenBank/DDBJ databases">
        <authorList>
            <person name="Capua I."/>
            <person name="De Benedictis P."/>
            <person name="Joannis T."/>
            <person name="Lombin L.H."/>
            <person name="Cattoli G."/>
        </authorList>
    </citation>
    <scope>NUCLEOTIDE SEQUENCE</scope>
    <source>
        <strain evidence="2">B9</strain>
    </source>
</reference>
<evidence type="ECO:0000313" key="2">
    <source>
        <dbReference type="EMBL" id="SCU99670.1"/>
    </source>
</evidence>
<protein>
    <recommendedName>
        <fullName evidence="3">LysR family transcriptional regulator</fullName>
    </recommendedName>
</protein>
<dbReference type="InterPro" id="IPR010727">
    <property type="entry name" value="DUF1302"/>
</dbReference>
<dbReference type="AlphaFoldDB" id="A0A1K0JQ98"/>